<dbReference type="Gene3D" id="1.10.10.60">
    <property type="entry name" value="Homeodomain-like"/>
    <property type="match status" value="1"/>
</dbReference>
<keyword evidence="6" id="KW-1185">Reference proteome</keyword>
<feature type="domain" description="HTH araC/xylS-type" evidence="4">
    <location>
        <begin position="215"/>
        <end position="313"/>
    </location>
</feature>
<dbReference type="GeneID" id="82148636"/>
<evidence type="ECO:0000313" key="6">
    <source>
        <dbReference type="Proteomes" id="UP000297635"/>
    </source>
</evidence>
<keyword evidence="1" id="KW-0805">Transcription regulation</keyword>
<accession>A0A4Z0V5M3</accession>
<organism evidence="5 6">
    <name type="scientific">Duncaniella freteri</name>
    <dbReference type="NCBI Taxonomy" id="2530391"/>
    <lineage>
        <taxon>Bacteria</taxon>
        <taxon>Pseudomonadati</taxon>
        <taxon>Bacteroidota</taxon>
        <taxon>Bacteroidia</taxon>
        <taxon>Bacteroidales</taxon>
        <taxon>Muribaculaceae</taxon>
        <taxon>Duncaniella</taxon>
    </lineage>
</organism>
<keyword evidence="2" id="KW-0238">DNA-binding</keyword>
<dbReference type="RefSeq" id="WP_135470310.1">
    <property type="nucleotide sequence ID" value="NZ_CASCVZ010000009.1"/>
</dbReference>
<dbReference type="SUPFAM" id="SSF46689">
    <property type="entry name" value="Homeodomain-like"/>
    <property type="match status" value="1"/>
</dbReference>
<dbReference type="PROSITE" id="PS01124">
    <property type="entry name" value="HTH_ARAC_FAMILY_2"/>
    <property type="match status" value="1"/>
</dbReference>
<dbReference type="EMBL" id="SJSA01000001">
    <property type="protein sequence ID" value="TGG39617.1"/>
    <property type="molecule type" value="Genomic_DNA"/>
</dbReference>
<evidence type="ECO:0000256" key="1">
    <source>
        <dbReference type="ARBA" id="ARBA00023015"/>
    </source>
</evidence>
<evidence type="ECO:0000313" key="5">
    <source>
        <dbReference type="EMBL" id="TGG39617.1"/>
    </source>
</evidence>
<dbReference type="InterPro" id="IPR009057">
    <property type="entry name" value="Homeodomain-like_sf"/>
</dbReference>
<dbReference type="InterPro" id="IPR037923">
    <property type="entry name" value="HTH-like"/>
</dbReference>
<dbReference type="SUPFAM" id="SSF51215">
    <property type="entry name" value="Regulatory protein AraC"/>
    <property type="match status" value="1"/>
</dbReference>
<evidence type="ECO:0000256" key="2">
    <source>
        <dbReference type="ARBA" id="ARBA00023125"/>
    </source>
</evidence>
<dbReference type="InterPro" id="IPR018060">
    <property type="entry name" value="HTH_AraC"/>
</dbReference>
<evidence type="ECO:0000256" key="3">
    <source>
        <dbReference type="ARBA" id="ARBA00023163"/>
    </source>
</evidence>
<sequence length="313" mass="35967">MGNIVNLKQLTSLARFSTEFSNFSDDYLFTRITSDSISKALRYDSMNKIEYIDGPRRLDGMSWILCFRGRMELEINLKPITLTANCIAVTTPGSMIEMKDLERDGLDCYMLFVSTEFMKDINFDLNVLGSATRLGNDSLMGNMMQITEEEADTLRDYFKLLHRNSATENGSIYTKSIVRCVIAALTYQVLQMVTRRIKDNSESKMPRSRRTTYVNEFMRLVHEHHTRERSVAFYAGKLFISPKYLSLIIKESTGKSATDVIDSYVVLEAKNLLRFSGKNIQQVAYELNFPNQSSFGKYFKHLTGMSPSEYQRS</sequence>
<name>A0A4Z0V5M3_9BACT</name>
<gene>
    <name evidence="5" type="ORF">EZ315_02455</name>
</gene>
<evidence type="ECO:0000259" key="4">
    <source>
        <dbReference type="PROSITE" id="PS01124"/>
    </source>
</evidence>
<proteinExistence type="predicted"/>
<dbReference type="SMART" id="SM00342">
    <property type="entry name" value="HTH_ARAC"/>
    <property type="match status" value="1"/>
</dbReference>
<comment type="caution">
    <text evidence="5">The sequence shown here is derived from an EMBL/GenBank/DDBJ whole genome shotgun (WGS) entry which is preliminary data.</text>
</comment>
<dbReference type="GO" id="GO:0003700">
    <property type="term" value="F:DNA-binding transcription factor activity"/>
    <property type="evidence" value="ECO:0007669"/>
    <property type="project" value="InterPro"/>
</dbReference>
<dbReference type="GO" id="GO:0043565">
    <property type="term" value="F:sequence-specific DNA binding"/>
    <property type="evidence" value="ECO:0007669"/>
    <property type="project" value="InterPro"/>
</dbReference>
<dbReference type="Pfam" id="PF12833">
    <property type="entry name" value="HTH_18"/>
    <property type="match status" value="1"/>
</dbReference>
<keyword evidence="3" id="KW-0804">Transcription</keyword>
<dbReference type="Proteomes" id="UP000297635">
    <property type="component" value="Unassembled WGS sequence"/>
</dbReference>
<reference evidence="5 6" key="1">
    <citation type="submission" date="2019-02" db="EMBL/GenBank/DDBJ databases">
        <title>Isolation and identification of novel species under the genus Muribaculum.</title>
        <authorList>
            <person name="Miyake S."/>
            <person name="Ding Y."/>
            <person name="Low A."/>
            <person name="Soh M."/>
            <person name="Seedorf H."/>
        </authorList>
    </citation>
    <scope>NUCLEOTIDE SEQUENCE [LARGE SCALE GENOMIC DNA]</scope>
    <source>
        <strain evidence="5 6">TLL-A3</strain>
    </source>
</reference>
<dbReference type="PANTHER" id="PTHR43280">
    <property type="entry name" value="ARAC-FAMILY TRANSCRIPTIONAL REGULATOR"/>
    <property type="match status" value="1"/>
</dbReference>
<dbReference type="AlphaFoldDB" id="A0A4Z0V5M3"/>
<protein>
    <submittedName>
        <fullName evidence="5">AraC family transcriptional regulator</fullName>
    </submittedName>
</protein>
<dbReference type="PANTHER" id="PTHR43280:SF32">
    <property type="entry name" value="TRANSCRIPTIONAL REGULATORY PROTEIN"/>
    <property type="match status" value="1"/>
</dbReference>